<reference evidence="1" key="1">
    <citation type="journal article" date="2015" name="Nature">
        <title>Complex archaea that bridge the gap between prokaryotes and eukaryotes.</title>
        <authorList>
            <person name="Spang A."/>
            <person name="Saw J.H."/>
            <person name="Jorgensen S.L."/>
            <person name="Zaremba-Niedzwiedzka K."/>
            <person name="Martijn J."/>
            <person name="Lind A.E."/>
            <person name="van Eijk R."/>
            <person name="Schleper C."/>
            <person name="Guy L."/>
            <person name="Ettema T.J."/>
        </authorList>
    </citation>
    <scope>NUCLEOTIDE SEQUENCE</scope>
</reference>
<evidence type="ECO:0008006" key="2">
    <source>
        <dbReference type="Google" id="ProtNLM"/>
    </source>
</evidence>
<organism evidence="1">
    <name type="scientific">marine sediment metagenome</name>
    <dbReference type="NCBI Taxonomy" id="412755"/>
    <lineage>
        <taxon>unclassified sequences</taxon>
        <taxon>metagenomes</taxon>
        <taxon>ecological metagenomes</taxon>
    </lineage>
</organism>
<accession>A0A0F8Y6U5</accession>
<protein>
    <recommendedName>
        <fullName evidence="2">Two component regulator three Y domain-containing protein</fullName>
    </recommendedName>
</protein>
<gene>
    <name evidence="1" type="ORF">LCGC14_2856140</name>
</gene>
<comment type="caution">
    <text evidence="1">The sequence shown here is derived from an EMBL/GenBank/DDBJ whole genome shotgun (WGS) entry which is preliminary data.</text>
</comment>
<sequence length="131" mass="14707">MIGSGLIFLPSITITHVNANTPPSIYLLSPQGGETLSGLQEIKWSAFDPDFDNLTFSLWYSALDAWIWVPLIENYTQLSFLWDTTTVQDGRYFLKLLVFDGKNVESSLLAQPIQILNNLPFDDNLILTGIP</sequence>
<evidence type="ECO:0000313" key="1">
    <source>
        <dbReference type="EMBL" id="KKK77187.1"/>
    </source>
</evidence>
<feature type="non-terminal residue" evidence="1">
    <location>
        <position position="131"/>
    </location>
</feature>
<proteinExistence type="predicted"/>
<dbReference type="EMBL" id="LAZR01055076">
    <property type="protein sequence ID" value="KKK77187.1"/>
    <property type="molecule type" value="Genomic_DNA"/>
</dbReference>
<name>A0A0F8Y6U5_9ZZZZ</name>
<dbReference type="AlphaFoldDB" id="A0A0F8Y6U5"/>